<dbReference type="AlphaFoldDB" id="A0AAD4W620"/>
<organism evidence="1 2">
    <name type="scientific">Prunus dulcis</name>
    <name type="common">Almond</name>
    <name type="synonym">Amygdalus dulcis</name>
    <dbReference type="NCBI Taxonomy" id="3755"/>
    <lineage>
        <taxon>Eukaryota</taxon>
        <taxon>Viridiplantae</taxon>
        <taxon>Streptophyta</taxon>
        <taxon>Embryophyta</taxon>
        <taxon>Tracheophyta</taxon>
        <taxon>Spermatophyta</taxon>
        <taxon>Magnoliopsida</taxon>
        <taxon>eudicotyledons</taxon>
        <taxon>Gunneridae</taxon>
        <taxon>Pentapetalae</taxon>
        <taxon>rosids</taxon>
        <taxon>fabids</taxon>
        <taxon>Rosales</taxon>
        <taxon>Rosaceae</taxon>
        <taxon>Amygdaloideae</taxon>
        <taxon>Amygdaleae</taxon>
        <taxon>Prunus</taxon>
    </lineage>
</organism>
<proteinExistence type="predicted"/>
<sequence length="111" mass="12498">MAYLCRRKEVHLHLRSPEKLIRATGVAPLFQTRDARNMLYEMPKPNWALRYNCCTLSATRMGSCGWVEISIEGGATGSRKTGVSVGLKWLEIKIRKAAYGFVWEDQFGGCG</sequence>
<gene>
    <name evidence="1" type="ORF">L3X38_016846</name>
</gene>
<accession>A0AAD4W620</accession>
<reference evidence="1 2" key="1">
    <citation type="journal article" date="2022" name="G3 (Bethesda)">
        <title>Whole-genome sequence and methylome profiling of the almond [Prunus dulcis (Mill.) D.A. Webb] cultivar 'Nonpareil'.</title>
        <authorList>
            <person name="D'Amico-Willman K.M."/>
            <person name="Ouma W.Z."/>
            <person name="Meulia T."/>
            <person name="Sideli G.M."/>
            <person name="Gradziel T.M."/>
            <person name="Fresnedo-Ramirez J."/>
        </authorList>
    </citation>
    <scope>NUCLEOTIDE SEQUENCE [LARGE SCALE GENOMIC DNA]</scope>
    <source>
        <strain evidence="1">Clone GOH B32 T37-40</strain>
    </source>
</reference>
<dbReference type="Proteomes" id="UP001054821">
    <property type="component" value="Chromosome 3"/>
</dbReference>
<name>A0AAD4W620_PRUDU</name>
<protein>
    <submittedName>
        <fullName evidence="1">Uncharacterized protein</fullName>
    </submittedName>
</protein>
<dbReference type="EMBL" id="JAJFAZ020000003">
    <property type="protein sequence ID" value="KAI5337575.1"/>
    <property type="molecule type" value="Genomic_DNA"/>
</dbReference>
<evidence type="ECO:0000313" key="1">
    <source>
        <dbReference type="EMBL" id="KAI5337575.1"/>
    </source>
</evidence>
<keyword evidence="2" id="KW-1185">Reference proteome</keyword>
<evidence type="ECO:0000313" key="2">
    <source>
        <dbReference type="Proteomes" id="UP001054821"/>
    </source>
</evidence>
<comment type="caution">
    <text evidence="1">The sequence shown here is derived from an EMBL/GenBank/DDBJ whole genome shotgun (WGS) entry which is preliminary data.</text>
</comment>